<evidence type="ECO:0000256" key="5">
    <source>
        <dbReference type="ARBA" id="ARBA00022598"/>
    </source>
</evidence>
<gene>
    <name evidence="14 18" type="primary">ileS</name>
</gene>
<evidence type="ECO:0000256" key="8">
    <source>
        <dbReference type="ARBA" id="ARBA00022833"/>
    </source>
</evidence>
<dbReference type="Gene3D" id="3.40.50.620">
    <property type="entry name" value="HUPs"/>
    <property type="match status" value="2"/>
</dbReference>
<comment type="cofactor">
    <cofactor evidence="14">
        <name>Zn(2+)</name>
        <dbReference type="ChEBI" id="CHEBI:29105"/>
    </cofactor>
    <text evidence="14">Binds 1 zinc ion per subunit.</text>
</comment>
<dbReference type="InterPro" id="IPR013155">
    <property type="entry name" value="M/V/L/I-tRNA-synth_anticd-bd"/>
</dbReference>
<dbReference type="GO" id="GO:0004822">
    <property type="term" value="F:isoleucine-tRNA ligase activity"/>
    <property type="evidence" value="ECO:0007669"/>
    <property type="project" value="UniProtKB-UniRule"/>
</dbReference>
<dbReference type="FunFam" id="3.40.50.620:FF:000042">
    <property type="entry name" value="Isoleucine--tRNA ligase"/>
    <property type="match status" value="1"/>
</dbReference>
<dbReference type="InterPro" id="IPR010663">
    <property type="entry name" value="Znf_FPG/IleRS"/>
</dbReference>
<evidence type="ECO:0000256" key="12">
    <source>
        <dbReference type="ARBA" id="ARBA00025217"/>
    </source>
</evidence>
<dbReference type="PROSITE" id="PS00178">
    <property type="entry name" value="AA_TRNA_LIGASE_I"/>
    <property type="match status" value="1"/>
</dbReference>
<feature type="binding site" evidence="14">
    <location>
        <position position="555"/>
    </location>
    <ligand>
        <name>L-isoleucyl-5'-AMP</name>
        <dbReference type="ChEBI" id="CHEBI:178002"/>
    </ligand>
</feature>
<evidence type="ECO:0000256" key="3">
    <source>
        <dbReference type="ARBA" id="ARBA00011245"/>
    </source>
</evidence>
<feature type="binding site" evidence="14">
    <location>
        <position position="599"/>
    </location>
    <ligand>
        <name>ATP</name>
        <dbReference type="ChEBI" id="CHEBI:30616"/>
    </ligand>
</feature>
<dbReference type="PANTHER" id="PTHR42765:SF1">
    <property type="entry name" value="ISOLEUCINE--TRNA LIGASE, MITOCHONDRIAL"/>
    <property type="match status" value="1"/>
</dbReference>
<dbReference type="InterPro" id="IPR050081">
    <property type="entry name" value="Ile-tRNA_ligase"/>
</dbReference>
<keyword evidence="4 14" id="KW-0963">Cytoplasm</keyword>
<evidence type="ECO:0000256" key="1">
    <source>
        <dbReference type="ARBA" id="ARBA00004496"/>
    </source>
</evidence>
<dbReference type="Gene3D" id="1.10.730.20">
    <property type="match status" value="1"/>
</dbReference>
<dbReference type="InterPro" id="IPR009008">
    <property type="entry name" value="Val/Leu/Ile-tRNA-synth_edit"/>
</dbReference>
<feature type="binding site" evidence="14">
    <location>
        <position position="911"/>
    </location>
    <ligand>
        <name>Zn(2+)</name>
        <dbReference type="ChEBI" id="CHEBI:29105"/>
    </ligand>
</feature>
<feature type="domain" description="Zinc finger FPG/IleRS-type" evidence="16">
    <location>
        <begin position="886"/>
        <end position="913"/>
    </location>
</feature>
<dbReference type="GO" id="GO:0005524">
    <property type="term" value="F:ATP binding"/>
    <property type="evidence" value="ECO:0007669"/>
    <property type="project" value="UniProtKB-UniRule"/>
</dbReference>
<dbReference type="Pfam" id="PF06827">
    <property type="entry name" value="zf-FPG_IleRS"/>
    <property type="match status" value="1"/>
</dbReference>
<feature type="domain" description="Methionyl/Valyl/Leucyl/Isoleucyl-tRNA synthetase anticodon-binding" evidence="17">
    <location>
        <begin position="677"/>
        <end position="828"/>
    </location>
</feature>
<comment type="similarity">
    <text evidence="2 14">Belongs to the class-I aminoacyl-tRNA synthetase family. IleS type 1 subfamily.</text>
</comment>
<dbReference type="InterPro" id="IPR033708">
    <property type="entry name" value="Anticodon_Ile_BEm"/>
</dbReference>
<evidence type="ECO:0000259" key="17">
    <source>
        <dbReference type="Pfam" id="PF08264"/>
    </source>
</evidence>
<reference evidence="18" key="1">
    <citation type="journal article" date="2005" name="PLoS Biol.">
        <title>New insights into metabolic properties of marine bacteria encoding proteorhodopsins.</title>
        <authorList>
            <person name="Sabehi G."/>
            <person name="Loy A."/>
            <person name="Jung K.H."/>
            <person name="Partha R."/>
            <person name="Spudich J.L."/>
            <person name="Isaacson T."/>
            <person name="Hirschberg J."/>
            <person name="Wagner M."/>
            <person name="Beja O."/>
        </authorList>
    </citation>
    <scope>NUCLEOTIDE SEQUENCE</scope>
</reference>
<comment type="catalytic activity">
    <reaction evidence="13 14">
        <text>tRNA(Ile) + L-isoleucine + ATP = L-isoleucyl-tRNA(Ile) + AMP + diphosphate</text>
        <dbReference type="Rhea" id="RHEA:11060"/>
        <dbReference type="Rhea" id="RHEA-COMP:9666"/>
        <dbReference type="Rhea" id="RHEA-COMP:9695"/>
        <dbReference type="ChEBI" id="CHEBI:30616"/>
        <dbReference type="ChEBI" id="CHEBI:33019"/>
        <dbReference type="ChEBI" id="CHEBI:58045"/>
        <dbReference type="ChEBI" id="CHEBI:78442"/>
        <dbReference type="ChEBI" id="CHEBI:78528"/>
        <dbReference type="ChEBI" id="CHEBI:456215"/>
        <dbReference type="EC" id="6.1.1.5"/>
    </reaction>
</comment>
<dbReference type="GO" id="GO:0005829">
    <property type="term" value="C:cytosol"/>
    <property type="evidence" value="ECO:0007669"/>
    <property type="project" value="TreeGrafter"/>
</dbReference>
<feature type="binding site" evidence="14">
    <location>
        <position position="908"/>
    </location>
    <ligand>
        <name>Zn(2+)</name>
        <dbReference type="ChEBI" id="CHEBI:29105"/>
    </ligand>
</feature>
<evidence type="ECO:0000256" key="2">
    <source>
        <dbReference type="ARBA" id="ARBA00006887"/>
    </source>
</evidence>
<keyword evidence="10 14" id="KW-0648">Protein biosynthesis</keyword>
<evidence type="ECO:0000256" key="11">
    <source>
        <dbReference type="ARBA" id="ARBA00023146"/>
    </source>
</evidence>
<keyword evidence="9 14" id="KW-0067">ATP-binding</keyword>
<feature type="short sequence motif" description="'HIGH' region" evidence="14">
    <location>
        <begin position="57"/>
        <end position="67"/>
    </location>
</feature>
<organism evidence="18">
    <name type="scientific">uncultured bacterium BAC13K9BAC</name>
    <dbReference type="NCBI Taxonomy" id="332979"/>
    <lineage>
        <taxon>Bacteria</taxon>
        <taxon>environmental samples</taxon>
    </lineage>
</organism>
<dbReference type="NCBIfam" id="TIGR00392">
    <property type="entry name" value="ileS"/>
    <property type="match status" value="1"/>
</dbReference>
<evidence type="ECO:0000256" key="7">
    <source>
        <dbReference type="ARBA" id="ARBA00022741"/>
    </source>
</evidence>
<dbReference type="InterPro" id="IPR002301">
    <property type="entry name" value="Ile-tRNA-ligase"/>
</dbReference>
<proteinExistence type="inferred from homology"/>
<dbReference type="PRINTS" id="PR00984">
    <property type="entry name" value="TRNASYNTHILE"/>
</dbReference>
<dbReference type="InterPro" id="IPR001412">
    <property type="entry name" value="aa-tRNA-synth_I_CS"/>
</dbReference>
<dbReference type="EC" id="6.1.1.5" evidence="14"/>
<keyword evidence="6 14" id="KW-0479">Metal-binding</keyword>
<dbReference type="EMBL" id="DQ068067">
    <property type="protein sequence ID" value="AAY89952.1"/>
    <property type="molecule type" value="Genomic_DNA"/>
</dbReference>
<evidence type="ECO:0000256" key="13">
    <source>
        <dbReference type="ARBA" id="ARBA00048359"/>
    </source>
</evidence>
<evidence type="ECO:0000259" key="15">
    <source>
        <dbReference type="Pfam" id="PF00133"/>
    </source>
</evidence>
<feature type="domain" description="Aminoacyl-tRNA synthetase class Ia" evidence="15">
    <location>
        <begin position="27"/>
        <end position="635"/>
    </location>
</feature>
<dbReference type="Pfam" id="PF08264">
    <property type="entry name" value="Anticodon_1"/>
    <property type="match status" value="1"/>
</dbReference>
<dbReference type="GO" id="GO:0008270">
    <property type="term" value="F:zinc ion binding"/>
    <property type="evidence" value="ECO:0007669"/>
    <property type="project" value="UniProtKB-UniRule"/>
</dbReference>
<dbReference type="CDD" id="cd00818">
    <property type="entry name" value="IleRS_core"/>
    <property type="match status" value="1"/>
</dbReference>
<comment type="function">
    <text evidence="12 14">Catalyzes the attachment of isoleucine to tRNA(Ile). As IleRS can inadvertently accommodate and process structurally similar amino acids such as valine, to avoid such errors it has two additional distinct tRNA(Ile)-dependent editing activities. One activity is designated as 'pretransfer' editing and involves the hydrolysis of activated Val-AMP. The other activity is designated 'posttransfer' editing and involves deacylation of mischarged Val-tRNA(Ile).</text>
</comment>
<dbReference type="GO" id="GO:0002161">
    <property type="term" value="F:aminoacyl-tRNA deacylase activity"/>
    <property type="evidence" value="ECO:0007669"/>
    <property type="project" value="InterPro"/>
</dbReference>
<evidence type="ECO:0000256" key="14">
    <source>
        <dbReference type="HAMAP-Rule" id="MF_02002"/>
    </source>
</evidence>
<dbReference type="GO" id="GO:0006428">
    <property type="term" value="P:isoleucyl-tRNA aminoacylation"/>
    <property type="evidence" value="ECO:0007669"/>
    <property type="project" value="UniProtKB-UniRule"/>
</dbReference>
<feature type="binding site" evidence="14">
    <location>
        <position position="891"/>
    </location>
    <ligand>
        <name>Zn(2+)</name>
        <dbReference type="ChEBI" id="CHEBI:29105"/>
    </ligand>
</feature>
<dbReference type="CDD" id="cd07960">
    <property type="entry name" value="Anticodon_Ia_Ile_BEm"/>
    <property type="match status" value="1"/>
</dbReference>
<keyword evidence="11 14" id="KW-0030">Aminoacyl-tRNA synthetase</keyword>
<dbReference type="SUPFAM" id="SSF50677">
    <property type="entry name" value="ValRS/IleRS/LeuRS editing domain"/>
    <property type="match status" value="1"/>
</dbReference>
<keyword evidence="5 14" id="KW-0436">Ligase</keyword>
<comment type="domain">
    <text evidence="14">IleRS has two distinct active sites: one for aminoacylation and one for editing. The misactivated valine is translocated from the active site to the editing site, which sterically excludes the correctly activated isoleucine. The single editing site contains two valyl binding pockets, one specific for each substrate (Val-AMP or Val-tRNA(Ile)).</text>
</comment>
<feature type="short sequence motif" description="'KMSKS' region" evidence="14">
    <location>
        <begin position="596"/>
        <end position="600"/>
    </location>
</feature>
<keyword evidence="7 14" id="KW-0547">Nucleotide-binding</keyword>
<dbReference type="Pfam" id="PF00133">
    <property type="entry name" value="tRNA-synt_1"/>
    <property type="match status" value="1"/>
</dbReference>
<keyword evidence="8 14" id="KW-0862">Zinc</keyword>
<accession>Q4JN45</accession>
<dbReference type="SUPFAM" id="SSF47323">
    <property type="entry name" value="Anticodon-binding domain of a subclass of class I aminoacyl-tRNA synthetases"/>
    <property type="match status" value="1"/>
</dbReference>
<evidence type="ECO:0000256" key="10">
    <source>
        <dbReference type="ARBA" id="ARBA00022917"/>
    </source>
</evidence>
<dbReference type="GO" id="GO:0000049">
    <property type="term" value="F:tRNA binding"/>
    <property type="evidence" value="ECO:0007669"/>
    <property type="project" value="InterPro"/>
</dbReference>
<feature type="binding site" evidence="14">
    <location>
        <position position="888"/>
    </location>
    <ligand>
        <name>Zn(2+)</name>
        <dbReference type="ChEBI" id="CHEBI:29105"/>
    </ligand>
</feature>
<sequence length="925" mass="106894">MEYKDTLNLPKTDFPMKANLPNREPDILKNWHDNAIYKKNLEQSKNKKKYILHDGPPYANGDIHIGHAVNKILKDFIIKSKIMSGFHVPFIPGWDCHGLPIELQVEKKYGKSKFRDDPKAFISACRTFAEKQIIKQKDDFIRLGIFGDWDNHYSSMDKDVESEIVSSLAKMIENNHIYYGSKPVHWCIESSSALAEAEVEYKDIISSAVCVNFKILNTSNLSSYKNMNNEFDVFIPIWTTTPWTLPANRAVALSNTINYVVVKTKNKYLIIAKNLVVPVMNKSGIADYKILDEFRNDEFRHLELQHPFYDLTVPAIIADHVTDENGTGAVHIAPGHGTDDYIAGIKNNLEVYNPVDDHGRFVKTLPIFGGMKIRECNEDIIALLKKNDCLLFSEDYEHSYPHCWRYKTPLIFRATPQWFMSMDNSGLRESIKNNIRDINWLPSWGEDRIFNMIDGRPDWCLSRQRNWGVPIPLFLHKDSNELHPDTDLILKKAADIIKSGNIEAWLEFDKESIVKNINEYREIKDTLDVWFDSGVTHETVLKSRGIDQTADLYLEGSDQHRGWFQSSLITSHAMYSKSPYKNVLTHGFVVDKYGQKMSKSIGNIISPQKIIKDKGADILRLWVAMTDYSKEMTISDEIIKRVSESYRRIRNTSKFLLSNISDYDNQDINSEDMVELDKWIIHKAKVLNNQILKDYEEFKFHKIMQEVVNFCTLELGGYYLDIIKDRLYTSKKDGAPRLSAQKTCHILMSYLNTWIAPILTFTAEEIYSRMPNNKQSIYLTEWFDTSVALDDEKVKLYDNLYSIKPHVSRMIEEARNKNEVGSSLECELSITCNKHLYNDLSKLSDELKFVFIVSSCNITLGDESDNYLIDDDLNKFSISISKSKYKKCERCWHYHESVGTIEGSSTICERCFDNVHGDGECRTYA</sequence>
<evidence type="ECO:0000256" key="9">
    <source>
        <dbReference type="ARBA" id="ARBA00022840"/>
    </source>
</evidence>
<name>Q4JN45_9BACT</name>
<dbReference type="HAMAP" id="MF_02002">
    <property type="entry name" value="Ile_tRNA_synth_type1"/>
    <property type="match status" value="1"/>
</dbReference>
<dbReference type="InterPro" id="IPR002300">
    <property type="entry name" value="aa-tRNA-synth_Ia"/>
</dbReference>
<dbReference type="AlphaFoldDB" id="Q4JN45"/>
<comment type="subunit">
    <text evidence="3 14">Monomer.</text>
</comment>
<dbReference type="SUPFAM" id="SSF52374">
    <property type="entry name" value="Nucleotidylyl transferase"/>
    <property type="match status" value="1"/>
</dbReference>
<dbReference type="InterPro" id="IPR023585">
    <property type="entry name" value="Ile-tRNA-ligase_type1"/>
</dbReference>
<dbReference type="InterPro" id="IPR009080">
    <property type="entry name" value="tRNAsynth_Ia_anticodon-bd"/>
</dbReference>
<evidence type="ECO:0000313" key="18">
    <source>
        <dbReference type="EMBL" id="AAY89952.1"/>
    </source>
</evidence>
<dbReference type="InterPro" id="IPR014729">
    <property type="entry name" value="Rossmann-like_a/b/a_fold"/>
</dbReference>
<dbReference type="Gene3D" id="3.90.740.10">
    <property type="entry name" value="Valyl/Leucyl/Isoleucyl-tRNA synthetase, editing domain"/>
    <property type="match status" value="1"/>
</dbReference>
<protein>
    <recommendedName>
        <fullName evidence="14">Isoleucine--tRNA ligase</fullName>
        <ecNumber evidence="14">6.1.1.5</ecNumber>
    </recommendedName>
    <alternativeName>
        <fullName evidence="14">Isoleucyl-tRNA synthetase</fullName>
        <shortName evidence="14">IleRS</shortName>
    </alternativeName>
</protein>
<evidence type="ECO:0000256" key="6">
    <source>
        <dbReference type="ARBA" id="ARBA00022723"/>
    </source>
</evidence>
<evidence type="ECO:0000259" key="16">
    <source>
        <dbReference type="Pfam" id="PF06827"/>
    </source>
</evidence>
<comment type="subcellular location">
    <subcellularLocation>
        <location evidence="1 14">Cytoplasm</location>
    </subcellularLocation>
</comment>
<dbReference type="PANTHER" id="PTHR42765">
    <property type="entry name" value="SOLEUCYL-TRNA SYNTHETASE"/>
    <property type="match status" value="1"/>
</dbReference>
<dbReference type="FunFam" id="3.40.50.620:FF:000048">
    <property type="entry name" value="Isoleucine--tRNA ligase"/>
    <property type="match status" value="1"/>
</dbReference>
<evidence type="ECO:0000256" key="4">
    <source>
        <dbReference type="ARBA" id="ARBA00022490"/>
    </source>
</evidence>